<evidence type="ECO:0000313" key="6">
    <source>
        <dbReference type="Proteomes" id="UP001501020"/>
    </source>
</evidence>
<dbReference type="InterPro" id="IPR045851">
    <property type="entry name" value="AMP-bd_C_sf"/>
</dbReference>
<evidence type="ECO:0000259" key="3">
    <source>
        <dbReference type="Pfam" id="PF00501"/>
    </source>
</evidence>
<evidence type="ECO:0000256" key="1">
    <source>
        <dbReference type="ARBA" id="ARBA00006432"/>
    </source>
</evidence>
<feature type="domain" description="AMP-dependent synthetase/ligase" evidence="3">
    <location>
        <begin position="47"/>
        <end position="422"/>
    </location>
</feature>
<sequence>MRELTVDAARAALMAPGAPYELSEVVVAGRAVRCYLNAPPNMRAVFESMGQYADRDAIVYESERLTFAEQSAAVARLAATLRAGFGVSKGDRVVLAMRNLPEFVIAFWACQVLGAVAVPLNAWWTGGELSWALGDADPALAVLDGERWRRLREAGYSAESLPVVVTRAVEAELAGAVPWFEIVPDYRYEGDLPECEIAPDDPATILYTSGTTGRPKGAVGTARNHCSLLMAAGFQSEVARLTGTRPPRSGTQPALLNPFPFFHIGGLSSMYSAGAGGLKQVLLYRWDTATALEICALERVTNLAVVPTMLRRMLEVPGSEKYDLSAVAAIGIGGAPGSADLAGPVAGRFGSRISVNHGYGLTETTSSACQHNGRSFLERPDSVGPPTPGTTVRIVGEDGADRPPGVAGEIWVHGPQVVAGYWNNPSETAAAFSEGWFRTGDIGALDEAGYLTVLDRAKDVIIRGGENVYSTEVEAVLQEHPAVEEAAVVGLPDRDLGEIVAAVVVPVAGAALTADEVREHARECLAAFKVPAVVIVRDTPLPRNATGKSLKRRLREELADPNP</sequence>
<dbReference type="InterPro" id="IPR025110">
    <property type="entry name" value="AMP-bd_C"/>
</dbReference>
<dbReference type="Proteomes" id="UP001501020">
    <property type="component" value="Unassembled WGS sequence"/>
</dbReference>
<evidence type="ECO:0000313" key="5">
    <source>
        <dbReference type="EMBL" id="GAA2146688.1"/>
    </source>
</evidence>
<dbReference type="PANTHER" id="PTHR43201">
    <property type="entry name" value="ACYL-COA SYNTHETASE"/>
    <property type="match status" value="1"/>
</dbReference>
<comment type="caution">
    <text evidence="5">The sequence shown here is derived from an EMBL/GenBank/DDBJ whole genome shotgun (WGS) entry which is preliminary data.</text>
</comment>
<evidence type="ECO:0000259" key="4">
    <source>
        <dbReference type="Pfam" id="PF13193"/>
    </source>
</evidence>
<dbReference type="Pfam" id="PF00501">
    <property type="entry name" value="AMP-binding"/>
    <property type="match status" value="1"/>
</dbReference>
<keyword evidence="2" id="KW-0436">Ligase</keyword>
<protein>
    <submittedName>
        <fullName evidence="5">Class I adenylate-forming enzyme family protein</fullName>
    </submittedName>
</protein>
<evidence type="ECO:0000256" key="2">
    <source>
        <dbReference type="ARBA" id="ARBA00022598"/>
    </source>
</evidence>
<comment type="similarity">
    <text evidence="1">Belongs to the ATP-dependent AMP-binding enzyme family.</text>
</comment>
<dbReference type="EMBL" id="BAAAMR010000044">
    <property type="protein sequence ID" value="GAA2146688.1"/>
    <property type="molecule type" value="Genomic_DNA"/>
</dbReference>
<dbReference type="InterPro" id="IPR020845">
    <property type="entry name" value="AMP-binding_CS"/>
</dbReference>
<gene>
    <name evidence="5" type="ORF">GCM10009727_48210</name>
</gene>
<organism evidence="5 6">
    <name type="scientific">Actinomadura napierensis</name>
    <dbReference type="NCBI Taxonomy" id="267854"/>
    <lineage>
        <taxon>Bacteria</taxon>
        <taxon>Bacillati</taxon>
        <taxon>Actinomycetota</taxon>
        <taxon>Actinomycetes</taxon>
        <taxon>Streptosporangiales</taxon>
        <taxon>Thermomonosporaceae</taxon>
        <taxon>Actinomadura</taxon>
    </lineage>
</organism>
<reference evidence="5 6" key="1">
    <citation type="journal article" date="2019" name="Int. J. Syst. Evol. Microbiol.">
        <title>The Global Catalogue of Microorganisms (GCM) 10K type strain sequencing project: providing services to taxonomists for standard genome sequencing and annotation.</title>
        <authorList>
            <consortium name="The Broad Institute Genomics Platform"/>
            <consortium name="The Broad Institute Genome Sequencing Center for Infectious Disease"/>
            <person name="Wu L."/>
            <person name="Ma J."/>
        </authorList>
    </citation>
    <scope>NUCLEOTIDE SEQUENCE [LARGE SCALE GENOMIC DNA]</scope>
    <source>
        <strain evidence="5 6">JCM 13850</strain>
    </source>
</reference>
<dbReference type="SUPFAM" id="SSF56801">
    <property type="entry name" value="Acetyl-CoA synthetase-like"/>
    <property type="match status" value="1"/>
</dbReference>
<proteinExistence type="inferred from homology"/>
<dbReference type="PROSITE" id="PS00455">
    <property type="entry name" value="AMP_BINDING"/>
    <property type="match status" value="1"/>
</dbReference>
<dbReference type="InterPro" id="IPR000873">
    <property type="entry name" value="AMP-dep_synth/lig_dom"/>
</dbReference>
<dbReference type="InterPro" id="IPR042099">
    <property type="entry name" value="ANL_N_sf"/>
</dbReference>
<dbReference type="PANTHER" id="PTHR43201:SF5">
    <property type="entry name" value="MEDIUM-CHAIN ACYL-COA LIGASE ACSF2, MITOCHONDRIAL"/>
    <property type="match status" value="1"/>
</dbReference>
<dbReference type="RefSeq" id="WP_344271123.1">
    <property type="nucleotide sequence ID" value="NZ_BAAAMR010000044.1"/>
</dbReference>
<dbReference type="Gene3D" id="3.40.50.12780">
    <property type="entry name" value="N-terminal domain of ligase-like"/>
    <property type="match status" value="1"/>
</dbReference>
<dbReference type="Pfam" id="PF13193">
    <property type="entry name" value="AMP-binding_C"/>
    <property type="match status" value="1"/>
</dbReference>
<dbReference type="Gene3D" id="3.30.300.30">
    <property type="match status" value="1"/>
</dbReference>
<keyword evidence="6" id="KW-1185">Reference proteome</keyword>
<name>A0ABN2ZSV4_9ACTN</name>
<accession>A0ABN2ZSV4</accession>
<feature type="domain" description="AMP-binding enzyme C-terminal" evidence="4">
    <location>
        <begin position="472"/>
        <end position="548"/>
    </location>
</feature>